<dbReference type="EMBL" id="CAJVPY010019930">
    <property type="protein sequence ID" value="CAG8773502.1"/>
    <property type="molecule type" value="Genomic_DNA"/>
</dbReference>
<sequence length="171" mass="19647">MYDKLVFKPPLTAETFHNGNRSFATSKGYTKPFHKHNLSSKKVRQKSQLQVNTKKSISNNITGLKQSDQAMRKISGNVWWQNYKVIRLGHYPSISKFTQKKNGVAYQIPDEYEIKTTLLGLYVRCKTEYNKQTGKIKYIVSWVNSYENIVSSSSMSSASNAGNKFLMLNKF</sequence>
<protein>
    <submittedName>
        <fullName evidence="1">26548_t:CDS:1</fullName>
    </submittedName>
</protein>
<evidence type="ECO:0000313" key="2">
    <source>
        <dbReference type="Proteomes" id="UP000789405"/>
    </source>
</evidence>
<evidence type="ECO:0000313" key="1">
    <source>
        <dbReference type="EMBL" id="CAG8773502.1"/>
    </source>
</evidence>
<dbReference type="Proteomes" id="UP000789405">
    <property type="component" value="Unassembled WGS sequence"/>
</dbReference>
<comment type="caution">
    <text evidence="1">The sequence shown here is derived from an EMBL/GenBank/DDBJ whole genome shotgun (WGS) entry which is preliminary data.</text>
</comment>
<dbReference type="OrthoDB" id="2439520at2759"/>
<accession>A0A9N9JC07</accession>
<organism evidence="1 2">
    <name type="scientific">Dentiscutata erythropus</name>
    <dbReference type="NCBI Taxonomy" id="1348616"/>
    <lineage>
        <taxon>Eukaryota</taxon>
        <taxon>Fungi</taxon>
        <taxon>Fungi incertae sedis</taxon>
        <taxon>Mucoromycota</taxon>
        <taxon>Glomeromycotina</taxon>
        <taxon>Glomeromycetes</taxon>
        <taxon>Diversisporales</taxon>
        <taxon>Gigasporaceae</taxon>
        <taxon>Dentiscutata</taxon>
    </lineage>
</organism>
<proteinExistence type="predicted"/>
<reference evidence="1" key="1">
    <citation type="submission" date="2021-06" db="EMBL/GenBank/DDBJ databases">
        <authorList>
            <person name="Kallberg Y."/>
            <person name="Tangrot J."/>
            <person name="Rosling A."/>
        </authorList>
    </citation>
    <scope>NUCLEOTIDE SEQUENCE</scope>
    <source>
        <strain evidence="1">MA453B</strain>
    </source>
</reference>
<keyword evidence="2" id="KW-1185">Reference proteome</keyword>
<gene>
    <name evidence="1" type="ORF">DERYTH_LOCUS18923</name>
</gene>
<dbReference type="AlphaFoldDB" id="A0A9N9JC07"/>
<name>A0A9N9JC07_9GLOM</name>